<evidence type="ECO:0008006" key="3">
    <source>
        <dbReference type="Google" id="ProtNLM"/>
    </source>
</evidence>
<protein>
    <recommendedName>
        <fullName evidence="3">Lipocalin-like domain-containing protein</fullName>
    </recommendedName>
</protein>
<gene>
    <name evidence="1" type="ORF">DWY11_01000</name>
</gene>
<dbReference type="AlphaFoldDB" id="A0A412HJ93"/>
<accession>A0A412HJ93</accession>
<reference evidence="1 2" key="1">
    <citation type="submission" date="2018-08" db="EMBL/GenBank/DDBJ databases">
        <title>A genome reference for cultivated species of the human gut microbiota.</title>
        <authorList>
            <person name="Zou Y."/>
            <person name="Xue W."/>
            <person name="Luo G."/>
        </authorList>
    </citation>
    <scope>NUCLEOTIDE SEQUENCE [LARGE SCALE GENOMIC DNA]</scope>
    <source>
        <strain evidence="1 2">AF24-12</strain>
    </source>
</reference>
<proteinExistence type="predicted"/>
<comment type="caution">
    <text evidence="1">The sequence shown here is derived from an EMBL/GenBank/DDBJ whole genome shotgun (WGS) entry which is preliminary data.</text>
</comment>
<name>A0A412HJ93_9BACT</name>
<evidence type="ECO:0000313" key="2">
    <source>
        <dbReference type="Proteomes" id="UP000283872"/>
    </source>
</evidence>
<organism evidence="1 2">
    <name type="scientific">Segatella copri</name>
    <dbReference type="NCBI Taxonomy" id="165179"/>
    <lineage>
        <taxon>Bacteria</taxon>
        <taxon>Pseudomonadati</taxon>
        <taxon>Bacteroidota</taxon>
        <taxon>Bacteroidia</taxon>
        <taxon>Bacteroidales</taxon>
        <taxon>Prevotellaceae</taxon>
        <taxon>Segatella</taxon>
    </lineage>
</organism>
<sequence length="131" mass="14816">MFLFAIVGALFTGCSSDDDDNDGASGNENLVGFWIRYEENGQYLEELGFFEDGTCNYTEAFEPDEGNDEDPFYEFAKGTYNVKGNKLTMRLTFGDETETWTYTIKSIKSKNRLVVADEDGDTYTFGYVEAD</sequence>
<dbReference type="EMBL" id="QRVA01000001">
    <property type="protein sequence ID" value="RGS19827.1"/>
    <property type="molecule type" value="Genomic_DNA"/>
</dbReference>
<evidence type="ECO:0000313" key="1">
    <source>
        <dbReference type="EMBL" id="RGS19827.1"/>
    </source>
</evidence>
<dbReference type="Proteomes" id="UP000283872">
    <property type="component" value="Unassembled WGS sequence"/>
</dbReference>